<dbReference type="EMBL" id="BSYR01000020">
    <property type="protein sequence ID" value="GMI84260.1"/>
    <property type="molecule type" value="Genomic_DNA"/>
</dbReference>
<sequence>MNTKHINNIKNKKEENTNEKTKGFQNRQGPRDRKEPVKSLQLHDCSGAPRMTRERKCSENVGPIIASESQFAHIEVILLLGENDLEQEWPGLRVEERLCLRPRGYLLGGLPARRGGSELHVWCSFHH</sequence>
<evidence type="ECO:0000313" key="2">
    <source>
        <dbReference type="EMBL" id="GMI84260.1"/>
    </source>
</evidence>
<evidence type="ECO:0000256" key="1">
    <source>
        <dbReference type="SAM" id="MobiDB-lite"/>
    </source>
</evidence>
<accession>A0A9W7M379</accession>
<evidence type="ECO:0000313" key="3">
    <source>
        <dbReference type="Proteomes" id="UP001165190"/>
    </source>
</evidence>
<comment type="caution">
    <text evidence="2">The sequence shown here is derived from an EMBL/GenBank/DDBJ whole genome shotgun (WGS) entry which is preliminary data.</text>
</comment>
<feature type="compositionally biased region" description="Basic and acidic residues" evidence="1">
    <location>
        <begin position="11"/>
        <end position="22"/>
    </location>
</feature>
<proteinExistence type="predicted"/>
<keyword evidence="3" id="KW-1185">Reference proteome</keyword>
<protein>
    <submittedName>
        <fullName evidence="2">Uncharacterized protein</fullName>
    </submittedName>
</protein>
<organism evidence="2 3">
    <name type="scientific">Hibiscus trionum</name>
    <name type="common">Flower of an hour</name>
    <dbReference type="NCBI Taxonomy" id="183268"/>
    <lineage>
        <taxon>Eukaryota</taxon>
        <taxon>Viridiplantae</taxon>
        <taxon>Streptophyta</taxon>
        <taxon>Embryophyta</taxon>
        <taxon>Tracheophyta</taxon>
        <taxon>Spermatophyta</taxon>
        <taxon>Magnoliopsida</taxon>
        <taxon>eudicotyledons</taxon>
        <taxon>Gunneridae</taxon>
        <taxon>Pentapetalae</taxon>
        <taxon>rosids</taxon>
        <taxon>malvids</taxon>
        <taxon>Malvales</taxon>
        <taxon>Malvaceae</taxon>
        <taxon>Malvoideae</taxon>
        <taxon>Hibiscus</taxon>
    </lineage>
</organism>
<dbReference type="AlphaFoldDB" id="A0A9W7M379"/>
<name>A0A9W7M379_HIBTR</name>
<dbReference type="Proteomes" id="UP001165190">
    <property type="component" value="Unassembled WGS sequence"/>
</dbReference>
<feature type="region of interest" description="Disordered" evidence="1">
    <location>
        <begin position="1"/>
        <end position="40"/>
    </location>
</feature>
<reference evidence="2" key="1">
    <citation type="submission" date="2023-05" db="EMBL/GenBank/DDBJ databases">
        <title>Genome and transcriptome analyses reveal genes involved in the formation of fine ridges on petal epidermal cells in Hibiscus trionum.</title>
        <authorList>
            <person name="Koshimizu S."/>
            <person name="Masuda S."/>
            <person name="Ishii T."/>
            <person name="Shirasu K."/>
            <person name="Hoshino A."/>
            <person name="Arita M."/>
        </authorList>
    </citation>
    <scope>NUCLEOTIDE SEQUENCE</scope>
    <source>
        <strain evidence="2">Hamamatsu line</strain>
    </source>
</reference>
<gene>
    <name evidence="2" type="ORF">HRI_002095300</name>
</gene>